<accession>A0A843YX54</accession>
<dbReference type="InterPro" id="IPR050580">
    <property type="entry name" value="2H_phosphoesterase_YjcG-like"/>
</dbReference>
<dbReference type="GO" id="GO:0016874">
    <property type="term" value="F:ligase activity"/>
    <property type="evidence" value="ECO:0007669"/>
    <property type="project" value="UniProtKB-KW"/>
</dbReference>
<dbReference type="PANTHER" id="PTHR40037">
    <property type="entry name" value="PHOSPHOESTERASE YJCG-RELATED"/>
    <property type="match status" value="1"/>
</dbReference>
<gene>
    <name evidence="1" type="ORF">GFV13_07305</name>
</gene>
<dbReference type="SUPFAM" id="SSF55144">
    <property type="entry name" value="LigT-like"/>
    <property type="match status" value="1"/>
</dbReference>
<dbReference type="InterPro" id="IPR009097">
    <property type="entry name" value="Cyclic_Pdiesterase"/>
</dbReference>
<dbReference type="PANTHER" id="PTHR40037:SF1">
    <property type="entry name" value="PHOSPHOESTERASE SAOUHSC_00951-RELATED"/>
    <property type="match status" value="1"/>
</dbReference>
<dbReference type="Pfam" id="PF13563">
    <property type="entry name" value="2_5_RNA_ligase2"/>
    <property type="match status" value="1"/>
</dbReference>
<reference evidence="1 2" key="1">
    <citation type="submission" date="2019-10" db="EMBL/GenBank/DDBJ databases">
        <title>WGS of Leuconostoc mesenteroides.</title>
        <authorList>
            <person name="Melo Bolivar J."/>
            <person name="Marino-Ramirez L."/>
            <person name="Villamil Diaz L.M."/>
        </authorList>
    </citation>
    <scope>NUCLEOTIDE SEQUENCE [LARGE SCALE GENOMIC DNA]</scope>
    <source>
        <strain evidence="1 2">M11</strain>
    </source>
</reference>
<dbReference type="Gene3D" id="3.90.1140.10">
    <property type="entry name" value="Cyclic phosphodiesterase"/>
    <property type="match status" value="1"/>
</dbReference>
<dbReference type="EMBL" id="WIPA01000010">
    <property type="protein sequence ID" value="MQR27072.1"/>
    <property type="molecule type" value="Genomic_DNA"/>
</dbReference>
<dbReference type="OrthoDB" id="1524661at2"/>
<dbReference type="AlphaFoldDB" id="A0A843YX54"/>
<organism evidence="1 2">
    <name type="scientific">Leuconostoc mesenteroides</name>
    <dbReference type="NCBI Taxonomy" id="1245"/>
    <lineage>
        <taxon>Bacteria</taxon>
        <taxon>Bacillati</taxon>
        <taxon>Bacillota</taxon>
        <taxon>Bacilli</taxon>
        <taxon>Lactobacillales</taxon>
        <taxon>Lactobacillaceae</taxon>
        <taxon>Leuconostoc</taxon>
    </lineage>
</organism>
<dbReference type="GeneID" id="29575847"/>
<proteinExistence type="predicted"/>
<evidence type="ECO:0000313" key="2">
    <source>
        <dbReference type="Proteomes" id="UP000469952"/>
    </source>
</evidence>
<keyword evidence="1" id="KW-0436">Ligase</keyword>
<dbReference type="Proteomes" id="UP000469952">
    <property type="component" value="Unassembled WGS sequence"/>
</dbReference>
<comment type="caution">
    <text evidence="1">The sequence shown here is derived from an EMBL/GenBank/DDBJ whole genome shotgun (WGS) entry which is preliminary data.</text>
</comment>
<evidence type="ECO:0000313" key="1">
    <source>
        <dbReference type="EMBL" id="MQR27072.1"/>
    </source>
</evidence>
<protein>
    <submittedName>
        <fullName evidence="1">2'-5' RNA ligase family protein</fullName>
    </submittedName>
</protein>
<sequence length="173" mass="20169">MLRSILIFPKLSEITTIQNIRRELDPLYPHIRPHITLVFPFESEATDEVIIQNIQTILKPFSAFNVTFENFSSDEKSYLWLPVDEGCSVIQKMHDVLYQSPLFSPFLRPEFPYTPHITVGQIHNQQAMLSTLKVLNSKQLQIHAEIDTVSIEHILDNDDSDEFFQITLFRPKK</sequence>
<dbReference type="RefSeq" id="WP_011679644.1">
    <property type="nucleotide sequence ID" value="NZ_BCMO01000017.1"/>
</dbReference>
<dbReference type="OMA" id="PHITIIF"/>
<name>A0A843YX54_LEUME</name>